<dbReference type="EMBL" id="LZPO01055070">
    <property type="protein sequence ID" value="OBS72940.1"/>
    <property type="molecule type" value="Genomic_DNA"/>
</dbReference>
<dbReference type="Proteomes" id="UP000092124">
    <property type="component" value="Unassembled WGS sequence"/>
</dbReference>
<comment type="caution">
    <text evidence="1">The sequence shown here is derived from an EMBL/GenBank/DDBJ whole genome shotgun (WGS) entry which is preliminary data.</text>
</comment>
<evidence type="ECO:0000313" key="1">
    <source>
        <dbReference type="EMBL" id="OBS72940.1"/>
    </source>
</evidence>
<evidence type="ECO:0000313" key="2">
    <source>
        <dbReference type="Proteomes" id="UP000092124"/>
    </source>
</evidence>
<name>A0A1A6H531_NEOLE</name>
<dbReference type="AlphaFoldDB" id="A0A1A6H531"/>
<proteinExistence type="predicted"/>
<organism evidence="1 2">
    <name type="scientific">Neotoma lepida</name>
    <name type="common">Desert woodrat</name>
    <dbReference type="NCBI Taxonomy" id="56216"/>
    <lineage>
        <taxon>Eukaryota</taxon>
        <taxon>Metazoa</taxon>
        <taxon>Chordata</taxon>
        <taxon>Craniata</taxon>
        <taxon>Vertebrata</taxon>
        <taxon>Euteleostomi</taxon>
        <taxon>Mammalia</taxon>
        <taxon>Eutheria</taxon>
        <taxon>Euarchontoglires</taxon>
        <taxon>Glires</taxon>
        <taxon>Rodentia</taxon>
        <taxon>Myomorpha</taxon>
        <taxon>Muroidea</taxon>
        <taxon>Cricetidae</taxon>
        <taxon>Neotominae</taxon>
        <taxon>Neotoma</taxon>
    </lineage>
</organism>
<sequence>MSSDFQISLFIFSGTVNHTCRRHTSEVKSQCRAWQTHTKPTPAIYYPSTDTYLSPSVSRVTHSETGCSTYRRKQRLHILVGVCYRGQVNQVPVQDLLVPMGEAYR</sequence>
<protein>
    <submittedName>
        <fullName evidence="1">Uncharacterized protein</fullName>
    </submittedName>
</protein>
<gene>
    <name evidence="1" type="ORF">A6R68_12510</name>
</gene>
<reference evidence="1 2" key="1">
    <citation type="submission" date="2016-06" db="EMBL/GenBank/DDBJ databases">
        <title>The Draft Genome Sequence and Annotation of the Desert Woodrat Neotoma lepida.</title>
        <authorList>
            <person name="Campbell M."/>
            <person name="Oakeson K.F."/>
            <person name="Yandell M."/>
            <person name="Halpert J.R."/>
            <person name="Dearing D."/>
        </authorList>
    </citation>
    <scope>NUCLEOTIDE SEQUENCE [LARGE SCALE GENOMIC DNA]</scope>
    <source>
        <strain evidence="1">417</strain>
        <tissue evidence="1">Liver</tissue>
    </source>
</reference>
<accession>A0A1A6H531</accession>
<keyword evidence="2" id="KW-1185">Reference proteome</keyword>